<dbReference type="PROSITE" id="PS50943">
    <property type="entry name" value="HTH_CROC1"/>
    <property type="match status" value="1"/>
</dbReference>
<gene>
    <name evidence="2" type="ORF">SMALB_6154</name>
</gene>
<evidence type="ECO:0000313" key="3">
    <source>
        <dbReference type="Proteomes" id="UP000536624"/>
    </source>
</evidence>
<organism evidence="2 3">
    <name type="scientific">Streptomyces malaysiensis</name>
    <dbReference type="NCBI Taxonomy" id="92644"/>
    <lineage>
        <taxon>Bacteria</taxon>
        <taxon>Bacillati</taxon>
        <taxon>Actinomycetota</taxon>
        <taxon>Actinomycetes</taxon>
        <taxon>Kitasatosporales</taxon>
        <taxon>Streptomycetaceae</taxon>
        <taxon>Streptomyces</taxon>
        <taxon>Streptomyces violaceusniger group</taxon>
    </lineage>
</organism>
<comment type="caution">
    <text evidence="2">The sequence shown here is derived from an EMBL/GenBank/DDBJ whole genome shotgun (WGS) entry which is preliminary data.</text>
</comment>
<sequence length="295" mass="33197">MADGPTGSTVPRRQLGRYLRDLRNQARLTVRAAASELEWSEAKMWRIESGQTSLRSHDAETMCKVYGASKELTEALMGLAKETKARGWWHSYGDVIPEGFDLFIGLEEAASQLWWYESELVPGLLQTEDYSRAIITVDNPDEDVEEIERRVLLRIRRQALLSRVHRPATLHVILNEGVLRRPVGGKKVMADQLKHLVEVGELPNVTIKVVPFAAGLHRGMLSGPFIVLRFPTNGDGKYTEPPTVYSDGYTGDLYLDKPSEVARYDAAFDHIWHTALNEQDSRDLLSTMAGSYEEG</sequence>
<dbReference type="Pfam" id="PF13560">
    <property type="entry name" value="HTH_31"/>
    <property type="match status" value="1"/>
</dbReference>
<dbReference type="AlphaFoldDB" id="A0A7X5X7K0"/>
<evidence type="ECO:0000313" key="2">
    <source>
        <dbReference type="EMBL" id="NIY68073.1"/>
    </source>
</evidence>
<dbReference type="RefSeq" id="WP_167503191.1">
    <property type="nucleotide sequence ID" value="NZ_JAALLH010000001.1"/>
</dbReference>
<dbReference type="InterPro" id="IPR001387">
    <property type="entry name" value="Cro/C1-type_HTH"/>
</dbReference>
<dbReference type="Gene3D" id="1.10.260.40">
    <property type="entry name" value="lambda repressor-like DNA-binding domains"/>
    <property type="match status" value="1"/>
</dbReference>
<protein>
    <submittedName>
        <fullName evidence="2">DNA-binding protein</fullName>
    </submittedName>
</protein>
<feature type="domain" description="HTH cro/C1-type" evidence="1">
    <location>
        <begin position="19"/>
        <end position="72"/>
    </location>
</feature>
<proteinExistence type="predicted"/>
<name>A0A7X5X7K0_STRMQ</name>
<dbReference type="Pfam" id="PF19054">
    <property type="entry name" value="DUF5753"/>
    <property type="match status" value="1"/>
</dbReference>
<evidence type="ECO:0000259" key="1">
    <source>
        <dbReference type="PROSITE" id="PS50943"/>
    </source>
</evidence>
<accession>A0A7X5X7K0</accession>
<reference evidence="2 3" key="1">
    <citation type="submission" date="2020-02" db="EMBL/GenBank/DDBJ databases">
        <title>Streptomyces malaysiensis DSM14702 (JHCC583434, PFL_A843) Genome sequencing and assembly.</title>
        <authorList>
            <person name="Samborskyy M."/>
        </authorList>
    </citation>
    <scope>NUCLEOTIDE SEQUENCE [LARGE SCALE GENOMIC DNA]</scope>
    <source>
        <strain evidence="2 3">DSM 14702</strain>
    </source>
</reference>
<dbReference type="InterPro" id="IPR010982">
    <property type="entry name" value="Lambda_DNA-bd_dom_sf"/>
</dbReference>
<keyword evidence="2" id="KW-0238">DNA-binding</keyword>
<dbReference type="EMBL" id="JAALLH010000001">
    <property type="protein sequence ID" value="NIY68073.1"/>
    <property type="molecule type" value="Genomic_DNA"/>
</dbReference>
<dbReference type="InterPro" id="IPR043917">
    <property type="entry name" value="DUF5753"/>
</dbReference>
<dbReference type="Proteomes" id="UP000536624">
    <property type="component" value="Unassembled WGS sequence"/>
</dbReference>
<dbReference type="GO" id="GO:0003677">
    <property type="term" value="F:DNA binding"/>
    <property type="evidence" value="ECO:0007669"/>
    <property type="project" value="UniProtKB-KW"/>
</dbReference>
<dbReference type="SUPFAM" id="SSF47413">
    <property type="entry name" value="lambda repressor-like DNA-binding domains"/>
    <property type="match status" value="1"/>
</dbReference>